<sequence>MKRLELLITDCKDCPYKSSWFEETKPIWTCSKMRFQVINDLMIIPNWCPLEDVG</sequence>
<gene>
    <name evidence="1" type="ORF">MM415A00143_0085</name>
</gene>
<organism evidence="1">
    <name type="scientific">viral metagenome</name>
    <dbReference type="NCBI Taxonomy" id="1070528"/>
    <lineage>
        <taxon>unclassified sequences</taxon>
        <taxon>metagenomes</taxon>
        <taxon>organismal metagenomes</taxon>
    </lineage>
</organism>
<protein>
    <submittedName>
        <fullName evidence="1">Uncharacterized protein</fullName>
    </submittedName>
</protein>
<evidence type="ECO:0000313" key="1">
    <source>
        <dbReference type="EMBL" id="QJI05410.1"/>
    </source>
</evidence>
<dbReference type="EMBL" id="MT145198">
    <property type="protein sequence ID" value="QJI05410.1"/>
    <property type="molecule type" value="Genomic_DNA"/>
</dbReference>
<proteinExistence type="predicted"/>
<accession>A0A6M3Y5F0</accession>
<reference evidence="1" key="1">
    <citation type="submission" date="2020-03" db="EMBL/GenBank/DDBJ databases">
        <title>The deep terrestrial virosphere.</title>
        <authorList>
            <person name="Holmfeldt K."/>
            <person name="Nilsson E."/>
            <person name="Simone D."/>
            <person name="Lopez-Fernandez M."/>
            <person name="Wu X."/>
            <person name="de Brujin I."/>
            <person name="Lundin D."/>
            <person name="Andersson A."/>
            <person name="Bertilsson S."/>
            <person name="Dopson M."/>
        </authorList>
    </citation>
    <scope>NUCLEOTIDE SEQUENCE</scope>
    <source>
        <strain evidence="1">MM415A00143</strain>
    </source>
</reference>
<dbReference type="AlphaFoldDB" id="A0A6M3Y5F0"/>
<name>A0A6M3Y5F0_9ZZZZ</name>